<dbReference type="PANTHER" id="PTHR43384:SF4">
    <property type="entry name" value="CELLULOSE BIOSYNTHESIS PROTEIN BCSQ-RELATED"/>
    <property type="match status" value="1"/>
</dbReference>
<evidence type="ECO:0000256" key="1">
    <source>
        <dbReference type="ARBA" id="ARBA00022741"/>
    </source>
</evidence>
<name>A0ABY7BKR9_9FIRM</name>
<evidence type="ECO:0000313" key="4">
    <source>
        <dbReference type="Proteomes" id="UP001164909"/>
    </source>
</evidence>
<dbReference type="PANTHER" id="PTHR43384">
    <property type="entry name" value="SEPTUM SITE-DETERMINING PROTEIN MIND HOMOLOG, CHLOROPLASTIC-RELATED"/>
    <property type="match status" value="1"/>
</dbReference>
<dbReference type="InterPro" id="IPR033756">
    <property type="entry name" value="YlxH/NBP35"/>
</dbReference>
<dbReference type="InterPro" id="IPR050625">
    <property type="entry name" value="ParA/MinD_ATPase"/>
</dbReference>
<evidence type="ECO:0000313" key="3">
    <source>
        <dbReference type="EMBL" id="WAM33432.1"/>
    </source>
</evidence>
<dbReference type="Gene3D" id="3.40.50.300">
    <property type="entry name" value="P-loop containing nucleotide triphosphate hydrolases"/>
    <property type="match status" value="1"/>
</dbReference>
<keyword evidence="4" id="KW-1185">Reference proteome</keyword>
<dbReference type="EMBL" id="CP113865">
    <property type="protein sequence ID" value="WAM33432.1"/>
    <property type="molecule type" value="Genomic_DNA"/>
</dbReference>
<sequence length="298" mass="33327">MRDQAQGLRNLVMKVNTFEKPVQDVENGSKVITITSGKGGVGKTNLTVNLAIALGKMGINVLVIDADLGLSNVEVLLGTSPKFTVKDVLEGKKEIMSVIEEGPHGVKFISGGSGIVDLANLDEERLLRLVECAEAINRYFDIVLIDTGAGISKNVMEFVMMADEVIVVTTPEPTSITDAYAVIKAIIRRDFERRINILVNRVQNSKEAEEIFFRLNGVIKRFLQREVEYIGYIEEDAVVSKSVIKQVPFMISYERSSISKQVEQVARKLVHDEDMVSKDRQRGFARFVESVVKMFRER</sequence>
<dbReference type="InterPro" id="IPR025501">
    <property type="entry name" value="MinD_FleN"/>
</dbReference>
<dbReference type="Pfam" id="PF10609">
    <property type="entry name" value="ParA"/>
    <property type="match status" value="1"/>
</dbReference>
<dbReference type="InterPro" id="IPR027417">
    <property type="entry name" value="P-loop_NTPase"/>
</dbReference>
<dbReference type="InterPro" id="IPR033875">
    <property type="entry name" value="FlhG"/>
</dbReference>
<keyword evidence="1" id="KW-0547">Nucleotide-binding</keyword>
<dbReference type="SUPFAM" id="SSF52540">
    <property type="entry name" value="P-loop containing nucleoside triphosphate hydrolases"/>
    <property type="match status" value="1"/>
</dbReference>
<dbReference type="RefSeq" id="WP_045169007.1">
    <property type="nucleotide sequence ID" value="NZ_CP113865.1"/>
</dbReference>
<dbReference type="PIRSF" id="PIRSF003092">
    <property type="entry name" value="MinD"/>
    <property type="match status" value="1"/>
</dbReference>
<evidence type="ECO:0000256" key="2">
    <source>
        <dbReference type="ARBA" id="ARBA00022840"/>
    </source>
</evidence>
<protein>
    <submittedName>
        <fullName evidence="3">MinD/ParA family protein</fullName>
    </submittedName>
</protein>
<keyword evidence="2" id="KW-0067">ATP-binding</keyword>
<gene>
    <name evidence="3" type="ORF">OTK00_001932</name>
</gene>
<reference evidence="3" key="1">
    <citation type="submission" date="2022-12" db="EMBL/GenBank/DDBJ databases">
        <authorList>
            <person name="Bing R.G."/>
            <person name="Willard D.J."/>
            <person name="Manesh M.J.H."/>
            <person name="Laemthong T."/>
            <person name="Crosby J.R."/>
            <person name="Kelly R.M."/>
        </authorList>
    </citation>
    <scope>NUCLEOTIDE SEQUENCE</scope>
    <source>
        <strain evidence="3">DSM 8990</strain>
    </source>
</reference>
<organism evidence="3 4">
    <name type="scientific">Caldicellulosiruptor morganii</name>
    <dbReference type="NCBI Taxonomy" id="1387555"/>
    <lineage>
        <taxon>Bacteria</taxon>
        <taxon>Bacillati</taxon>
        <taxon>Bacillota</taxon>
        <taxon>Bacillota incertae sedis</taxon>
        <taxon>Caldicellulosiruptorales</taxon>
        <taxon>Caldicellulosiruptoraceae</taxon>
        <taxon>Caldicellulosiruptor</taxon>
    </lineage>
</organism>
<proteinExistence type="predicted"/>
<dbReference type="Proteomes" id="UP001164909">
    <property type="component" value="Chromosome"/>
</dbReference>
<dbReference type="CDD" id="cd02038">
    <property type="entry name" value="FlhG-like"/>
    <property type="match status" value="1"/>
</dbReference>
<accession>A0ABY7BKR9</accession>